<dbReference type="Gene3D" id="1.20.120.20">
    <property type="entry name" value="Apolipoprotein"/>
    <property type="match status" value="1"/>
</dbReference>
<keyword evidence="2" id="KW-0472">Membrane</keyword>
<dbReference type="Proteomes" id="UP000031866">
    <property type="component" value="Chromosome"/>
</dbReference>
<dbReference type="RefSeq" id="WP_052483048.1">
    <property type="nucleotide sequence ID" value="NZ_CP010086.2"/>
</dbReference>
<gene>
    <name evidence="3" type="ORF">LF65_05604</name>
</gene>
<feature type="transmembrane region" description="Helical" evidence="2">
    <location>
        <begin position="459"/>
        <end position="478"/>
    </location>
</feature>
<name>A0A0B5QV76_CLOBE</name>
<keyword evidence="2" id="KW-1133">Transmembrane helix</keyword>
<dbReference type="EMBL" id="CP010086">
    <property type="protein sequence ID" value="AJH02112.1"/>
    <property type="molecule type" value="Genomic_DNA"/>
</dbReference>
<organism evidence="3 4">
    <name type="scientific">Clostridium beijerinckii</name>
    <name type="common">Clostridium MP</name>
    <dbReference type="NCBI Taxonomy" id="1520"/>
    <lineage>
        <taxon>Bacteria</taxon>
        <taxon>Bacillati</taxon>
        <taxon>Bacillota</taxon>
        <taxon>Clostridia</taxon>
        <taxon>Eubacteriales</taxon>
        <taxon>Clostridiaceae</taxon>
        <taxon>Clostridium</taxon>
    </lineage>
</organism>
<keyword evidence="2" id="KW-0812">Transmembrane</keyword>
<dbReference type="OrthoDB" id="1677957at2"/>
<evidence type="ECO:0000256" key="1">
    <source>
        <dbReference type="SAM" id="Coils"/>
    </source>
</evidence>
<protein>
    <recommendedName>
        <fullName evidence="5">Phage-related minor tail protein</fullName>
    </recommendedName>
</protein>
<evidence type="ECO:0000313" key="3">
    <source>
        <dbReference type="EMBL" id="AJH02112.1"/>
    </source>
</evidence>
<dbReference type="KEGG" id="cbei:LF65_05604"/>
<evidence type="ECO:0000313" key="4">
    <source>
        <dbReference type="Proteomes" id="UP000031866"/>
    </source>
</evidence>
<dbReference type="PANTHER" id="PTHR37813">
    <property type="entry name" value="FELS-2 PROPHAGE PROTEIN"/>
    <property type="match status" value="1"/>
</dbReference>
<proteinExistence type="predicted"/>
<dbReference type="PANTHER" id="PTHR37813:SF1">
    <property type="entry name" value="FELS-2 PROPHAGE PROTEIN"/>
    <property type="match status" value="1"/>
</dbReference>
<sequence length="893" mass="94290">MAGSSRIKGITIELDGNTTGLQKALSGVTQQSIDIQKELKDVERLLKFDPGNVEALAQKQSLLARQVENTTQKLNQLKEAESQVEQQFASGDLGETQYRAFRREIEFTERELNNLNQSLRDVGNGTSISSLRNDLSQVSDAAGEAQESVEGLGGELTGLAAGAAAGMGIGEIIEKSLDTSSLNTKIDISFNVPEESVQSVKNAISTVETYGVDSEAALEGVRREWALNKDASDESNSAVVQGAATIVAAYGDVDFTELIQETNELSKTLGISNEDAIALTYSLLQTGFPPDQLDIITEYGSQLSRAGYSAQEIQGIMAAGVETGTWNIDVLLDGLKEGRIVLAEFGQGVDKTTAGLIEGTGISVDQLQAWGKSVANGGEEGKKAMTDVAAAVAGIDDKTKQNAIGVKFFGTLWEENGTKITDTILGMNNNLMTAEENQNNLNAATEALNSDPAIQMQTAISNLMTALAPVLTVIANIVGEMAKWIANNPTLAATIASIVSIIGILIGVAAGLAPIITAISTAGISAASVTGALGVAITALTGPIGIAIAAIAGFIAAFVALYNTNEDFKNNVNQTWEQIKTTISEVIETIKTIISEFTVITQEIWAQYGTQITAVATDVWNNISIIIQTVMNAIKDWLNVAMALLKGDWQGAWEGIKQGFADVWGGIFNLLKNTIALILSEINLFTGGAITSIVTWCSNMLSSVTTGMNSVKTSISDIWNSIKSFFESINLFDIGKNIIQGLINGIKSMASSVSDTIKNIANSIPEGVKKLLDIHSPSRVMFGLGEYTGEGFGNGIGSTIGNISRQANSLAAAAIPNVNVGSYDMGLNASSGGIGSASNLDRILSTMDSMRNEMASLKEALNIRVDLDGKTVGKMITPTVSNQLAFNSGRKGF</sequence>
<evidence type="ECO:0008006" key="5">
    <source>
        <dbReference type="Google" id="ProtNLM"/>
    </source>
</evidence>
<feature type="transmembrane region" description="Helical" evidence="2">
    <location>
        <begin position="490"/>
        <end position="509"/>
    </location>
</feature>
<evidence type="ECO:0000256" key="2">
    <source>
        <dbReference type="SAM" id="Phobius"/>
    </source>
</evidence>
<feature type="coiled-coil region" evidence="1">
    <location>
        <begin position="60"/>
        <end position="118"/>
    </location>
</feature>
<reference evidence="4" key="1">
    <citation type="submission" date="2014-12" db="EMBL/GenBank/DDBJ databases">
        <title>Genome sequence of Clostridium beijerinckii strain 59B.</title>
        <authorList>
            <person name="Little G.T."/>
            <person name="Minton N.P."/>
        </authorList>
    </citation>
    <scope>NUCLEOTIDE SEQUENCE [LARGE SCALE GENOMIC DNA]</scope>
    <source>
        <strain evidence="4">59B</strain>
    </source>
</reference>
<feature type="transmembrane region" description="Helical" evidence="2">
    <location>
        <begin position="544"/>
        <end position="562"/>
    </location>
</feature>
<keyword evidence="1" id="KW-0175">Coiled coil</keyword>
<accession>A0A0B5QV76</accession>
<dbReference type="STRING" id="1520.LF65_05604"/>
<dbReference type="AlphaFoldDB" id="A0A0B5QV76"/>